<dbReference type="EC" id="2.4.1.-" evidence="12"/>
<organism evidence="13 14">
    <name type="scientific">Aspergillus ellipticus CBS 707.79</name>
    <dbReference type="NCBI Taxonomy" id="1448320"/>
    <lineage>
        <taxon>Eukaryota</taxon>
        <taxon>Fungi</taxon>
        <taxon>Dikarya</taxon>
        <taxon>Ascomycota</taxon>
        <taxon>Pezizomycotina</taxon>
        <taxon>Eurotiomycetes</taxon>
        <taxon>Eurotiomycetidae</taxon>
        <taxon>Eurotiales</taxon>
        <taxon>Aspergillaceae</taxon>
        <taxon>Aspergillus</taxon>
        <taxon>Aspergillus subgen. Circumdati</taxon>
    </lineage>
</organism>
<keyword evidence="9 12" id="KW-0256">Endoplasmic reticulum</keyword>
<dbReference type="UniPathway" id="UPA00196"/>
<feature type="transmembrane region" description="Helical" evidence="12">
    <location>
        <begin position="373"/>
        <end position="390"/>
    </location>
</feature>
<dbReference type="Proteomes" id="UP000247810">
    <property type="component" value="Unassembled WGS sequence"/>
</dbReference>
<feature type="transmembrane region" description="Helical" evidence="12">
    <location>
        <begin position="325"/>
        <end position="346"/>
    </location>
</feature>
<evidence type="ECO:0000256" key="7">
    <source>
        <dbReference type="ARBA" id="ARBA00022679"/>
    </source>
</evidence>
<evidence type="ECO:0000313" key="13">
    <source>
        <dbReference type="EMBL" id="PYH99689.1"/>
    </source>
</evidence>
<feature type="transmembrane region" description="Helical" evidence="12">
    <location>
        <begin position="154"/>
        <end position="173"/>
    </location>
</feature>
<gene>
    <name evidence="13" type="ORF">BO71DRAFT_313570</name>
</gene>
<accession>A0A319DQF7</accession>
<feature type="transmembrane region" description="Helical" evidence="12">
    <location>
        <begin position="208"/>
        <end position="234"/>
    </location>
</feature>
<keyword evidence="14" id="KW-1185">Reference proteome</keyword>
<dbReference type="VEuPathDB" id="FungiDB:BO71DRAFT_313570"/>
<dbReference type="InterPro" id="IPR007315">
    <property type="entry name" value="PIG-V/Gpi18"/>
</dbReference>
<dbReference type="AlphaFoldDB" id="A0A319DQF7"/>
<feature type="transmembrane region" description="Helical" evidence="12">
    <location>
        <begin position="12"/>
        <end position="34"/>
    </location>
</feature>
<dbReference type="GO" id="GO:0004376">
    <property type="term" value="F:GPI mannosyltransferase activity"/>
    <property type="evidence" value="ECO:0007669"/>
    <property type="project" value="InterPro"/>
</dbReference>
<evidence type="ECO:0000256" key="3">
    <source>
        <dbReference type="ARBA" id="ARBA00008698"/>
    </source>
</evidence>
<evidence type="ECO:0000256" key="8">
    <source>
        <dbReference type="ARBA" id="ARBA00022692"/>
    </source>
</evidence>
<feature type="transmembrane region" description="Helical" evidence="12">
    <location>
        <begin position="396"/>
        <end position="416"/>
    </location>
</feature>
<dbReference type="EMBL" id="KZ825800">
    <property type="protein sequence ID" value="PYH99689.1"/>
    <property type="molecule type" value="Genomic_DNA"/>
</dbReference>
<evidence type="ECO:0000256" key="10">
    <source>
        <dbReference type="ARBA" id="ARBA00022989"/>
    </source>
</evidence>
<feature type="transmembrane region" description="Helical" evidence="12">
    <location>
        <begin position="180"/>
        <end position="202"/>
    </location>
</feature>
<feature type="transmembrane region" description="Helical" evidence="12">
    <location>
        <begin position="255"/>
        <end position="276"/>
    </location>
</feature>
<comment type="similarity">
    <text evidence="3 12">Belongs to the PIGV family.</text>
</comment>
<evidence type="ECO:0000256" key="2">
    <source>
        <dbReference type="ARBA" id="ARBA00004687"/>
    </source>
</evidence>
<comment type="subcellular location">
    <subcellularLocation>
        <location evidence="1 12">Endoplasmic reticulum membrane</location>
        <topology evidence="1 12">Multi-pass membrane protein</topology>
    </subcellularLocation>
</comment>
<evidence type="ECO:0000256" key="4">
    <source>
        <dbReference type="ARBA" id="ARBA00013795"/>
    </source>
</evidence>
<feature type="transmembrane region" description="Helical" evidence="12">
    <location>
        <begin position="436"/>
        <end position="459"/>
    </location>
</feature>
<keyword evidence="7 12" id="KW-0808">Transferase</keyword>
<comment type="pathway">
    <text evidence="2 12">Glycolipid biosynthesis; glycosylphosphatidylinositol-anchor biosynthesis.</text>
</comment>
<keyword evidence="10 12" id="KW-1133">Transmembrane helix</keyword>
<keyword evidence="5 12" id="KW-0337">GPI-anchor biosynthesis</keyword>
<keyword evidence="11 12" id="KW-0472">Membrane</keyword>
<evidence type="ECO:0000256" key="5">
    <source>
        <dbReference type="ARBA" id="ARBA00022502"/>
    </source>
</evidence>
<comment type="function">
    <text evidence="12">Mannosyltransferase involved in glycosylphosphatidylinositol-anchor biosynthesis.</text>
</comment>
<dbReference type="PANTHER" id="PTHR12468">
    <property type="entry name" value="GPI MANNOSYLTRANSFERASE 2"/>
    <property type="match status" value="1"/>
</dbReference>
<evidence type="ECO:0000256" key="6">
    <source>
        <dbReference type="ARBA" id="ARBA00022676"/>
    </source>
</evidence>
<protein>
    <recommendedName>
        <fullName evidence="4 12">GPI mannosyltransferase 2</fullName>
        <ecNumber evidence="12">2.4.1.-</ecNumber>
    </recommendedName>
</protein>
<dbReference type="STRING" id="1448320.A0A319DQF7"/>
<dbReference type="Pfam" id="PF04188">
    <property type="entry name" value="Mannosyl_trans2"/>
    <property type="match status" value="1"/>
</dbReference>
<dbReference type="GO" id="GO:0000009">
    <property type="term" value="F:alpha-1,6-mannosyltransferase activity"/>
    <property type="evidence" value="ECO:0007669"/>
    <property type="project" value="InterPro"/>
</dbReference>
<keyword evidence="8 12" id="KW-0812">Transmembrane</keyword>
<evidence type="ECO:0000313" key="14">
    <source>
        <dbReference type="Proteomes" id="UP000247810"/>
    </source>
</evidence>
<evidence type="ECO:0000256" key="9">
    <source>
        <dbReference type="ARBA" id="ARBA00022824"/>
    </source>
</evidence>
<dbReference type="PANTHER" id="PTHR12468:SF2">
    <property type="entry name" value="GPI MANNOSYLTRANSFERASE 2"/>
    <property type="match status" value="1"/>
</dbReference>
<evidence type="ECO:0000256" key="1">
    <source>
        <dbReference type="ARBA" id="ARBA00004477"/>
    </source>
</evidence>
<keyword evidence="6 12" id="KW-0328">Glycosyltransferase</keyword>
<reference evidence="13 14" key="1">
    <citation type="submission" date="2018-02" db="EMBL/GenBank/DDBJ databases">
        <title>The genomes of Aspergillus section Nigri reveals drivers in fungal speciation.</title>
        <authorList>
            <consortium name="DOE Joint Genome Institute"/>
            <person name="Vesth T.C."/>
            <person name="Nybo J."/>
            <person name="Theobald S."/>
            <person name="Brandl J."/>
            <person name="Frisvad J.C."/>
            <person name="Nielsen K.F."/>
            <person name="Lyhne E.K."/>
            <person name="Kogle M.E."/>
            <person name="Kuo A."/>
            <person name="Riley R."/>
            <person name="Clum A."/>
            <person name="Nolan M."/>
            <person name="Lipzen A."/>
            <person name="Salamov A."/>
            <person name="Henrissat B."/>
            <person name="Wiebenga A."/>
            <person name="De vries R.P."/>
            <person name="Grigoriev I.V."/>
            <person name="Mortensen U.H."/>
            <person name="Andersen M.R."/>
            <person name="Baker S.E."/>
        </authorList>
    </citation>
    <scope>NUCLEOTIDE SEQUENCE [LARGE SCALE GENOMIC DNA]</scope>
    <source>
        <strain evidence="13 14">CBS 707.79</strain>
    </source>
</reference>
<dbReference type="GO" id="GO:0031501">
    <property type="term" value="C:mannosyltransferase complex"/>
    <property type="evidence" value="ECO:0007669"/>
    <property type="project" value="TreeGrafter"/>
</dbReference>
<sequence length="463" mass="51394">MSWLPRVCFHRPYCSLLAIAVSWRALLLLLAVLAPGPGYDTSTTLAPWSSGHVDGPIPVFLKQVSTKLTRWDAIYFTEAARRGHLFEQEWAFSYVHSRSIHFLTNAMQHLGAFEYEFKENVVSIAVSHAAHVMSVILLHRLVCTILPGVQGRNLAFIAACLHILSPAGLFLSAPNAESTYSFLGFAGALLFAQSFSLSGISTSSQDSLLVLAGIVYGLATSVRGNGLLSGILFLEEAFRLLYSLTQSFTFDKFRRLLAVGVAGICTGLGFVIPQYIAYQEFCTDSSIHAGAPRVWCDRTLPSIFSFVQDYYWNNGFLRYWTFSNLPLFALATPMLAILAYSSFWALNVESRDMMSKDFAEQQAASRSQLANRLLRSLAAPQIILTVQVFLCNHVQIITRLASGYPVWYIWVAASLVGKYPVGRLEKKNPPIKDKGWYGNIIVQYMVIYSTVQGALYASFLPPA</sequence>
<proteinExistence type="inferred from homology"/>
<dbReference type="GO" id="GO:0006506">
    <property type="term" value="P:GPI anchor biosynthetic process"/>
    <property type="evidence" value="ECO:0007669"/>
    <property type="project" value="UniProtKB-UniPathway"/>
</dbReference>
<evidence type="ECO:0000256" key="11">
    <source>
        <dbReference type="ARBA" id="ARBA00023136"/>
    </source>
</evidence>
<evidence type="ECO:0000256" key="12">
    <source>
        <dbReference type="RuleBase" id="RU363112"/>
    </source>
</evidence>
<dbReference type="GO" id="GO:0005789">
    <property type="term" value="C:endoplasmic reticulum membrane"/>
    <property type="evidence" value="ECO:0007669"/>
    <property type="project" value="UniProtKB-SubCell"/>
</dbReference>
<name>A0A319DQF7_9EURO</name>
<dbReference type="OrthoDB" id="10252502at2759"/>